<dbReference type="CDD" id="cd06664">
    <property type="entry name" value="IscU_like"/>
    <property type="match status" value="1"/>
</dbReference>
<evidence type="ECO:0000313" key="2">
    <source>
        <dbReference type="EMBL" id="ABI56083.1"/>
    </source>
</evidence>
<dbReference type="SUPFAM" id="SSF82649">
    <property type="entry name" value="SufE/NifU"/>
    <property type="match status" value="1"/>
</dbReference>
<dbReference type="Pfam" id="PF01592">
    <property type="entry name" value="NifU_N"/>
    <property type="match status" value="1"/>
</dbReference>
<accession>Q0AAQ4</accession>
<dbReference type="GO" id="GO:0005506">
    <property type="term" value="F:iron ion binding"/>
    <property type="evidence" value="ECO:0007669"/>
    <property type="project" value="InterPro"/>
</dbReference>
<dbReference type="GO" id="GO:0051536">
    <property type="term" value="F:iron-sulfur cluster binding"/>
    <property type="evidence" value="ECO:0007669"/>
    <property type="project" value="InterPro"/>
</dbReference>
<proteinExistence type="predicted"/>
<dbReference type="AlphaFoldDB" id="Q0AAQ4"/>
<dbReference type="EMBL" id="CP000453">
    <property type="protein sequence ID" value="ABI56083.1"/>
    <property type="molecule type" value="Genomic_DNA"/>
</dbReference>
<evidence type="ECO:0000259" key="1">
    <source>
        <dbReference type="Pfam" id="PF01592"/>
    </source>
</evidence>
<feature type="domain" description="NIF system FeS cluster assembly NifU N-terminal" evidence="1">
    <location>
        <begin position="31"/>
        <end position="150"/>
    </location>
</feature>
<sequence length="171" mass="18493">MPRQVAAGRRRLGILTAFITGETMSKLSDLYRKIVLAHNRQPRNHHPLEPCSHHAEGYNPVCGDHIQVYLRLDEAGRVAAASFTGEACAICTASSSMMTEVVAGLDASEVAALFRRFEAMLTEDPAQGESLPGELPVLAGVRHFPGRTKCATLSWHTLLAALEGERAASTE</sequence>
<dbReference type="eggNOG" id="COG0822">
    <property type="taxonomic scope" value="Bacteria"/>
</dbReference>
<dbReference type="PANTHER" id="PTHR10093">
    <property type="entry name" value="IRON-SULFUR CLUSTER ASSEMBLY ENZYME NIFU HOMOLOG"/>
    <property type="match status" value="1"/>
</dbReference>
<dbReference type="HOGENOM" id="CLU_079283_4_0_6"/>
<dbReference type="InterPro" id="IPR002871">
    <property type="entry name" value="NIF_FeS_clus_asmbl_NifU_N"/>
</dbReference>
<dbReference type="KEGG" id="aeh:Mlg_0729"/>
<reference evidence="3" key="1">
    <citation type="submission" date="2006-08" db="EMBL/GenBank/DDBJ databases">
        <title>Complete sequence of Alkalilimnicola ehrilichei MLHE-1.</title>
        <authorList>
            <person name="Copeland A."/>
            <person name="Lucas S."/>
            <person name="Lapidus A."/>
            <person name="Barry K."/>
            <person name="Detter J.C."/>
            <person name="Glavina del Rio T."/>
            <person name="Hammon N."/>
            <person name="Israni S."/>
            <person name="Dalin E."/>
            <person name="Tice H."/>
            <person name="Pitluck S."/>
            <person name="Sims D."/>
            <person name="Brettin T."/>
            <person name="Bruce D."/>
            <person name="Han C."/>
            <person name="Tapia R."/>
            <person name="Gilna P."/>
            <person name="Schmutz J."/>
            <person name="Larimer F."/>
            <person name="Land M."/>
            <person name="Hauser L."/>
            <person name="Kyrpides N."/>
            <person name="Mikhailova N."/>
            <person name="Oremland R.S."/>
            <person name="Hoeft S.E."/>
            <person name="Switzer-Blum J."/>
            <person name="Kulp T."/>
            <person name="King G."/>
            <person name="Tabita R."/>
            <person name="Witte B."/>
            <person name="Santini J.M."/>
            <person name="Basu P."/>
            <person name="Hollibaugh J.T."/>
            <person name="Xie G."/>
            <person name="Stolz J.F."/>
            <person name="Richardson P."/>
        </authorList>
    </citation>
    <scope>NUCLEOTIDE SEQUENCE [LARGE SCALE GENOMIC DNA]</scope>
    <source>
        <strain evidence="3">ATCC BAA-1101 / DSM 17681 / MLHE-1</strain>
    </source>
</reference>
<dbReference type="Gene3D" id="3.90.1010.10">
    <property type="match status" value="1"/>
</dbReference>
<organism evidence="2 3">
    <name type="scientific">Alkalilimnicola ehrlichii (strain ATCC BAA-1101 / DSM 17681 / MLHE-1)</name>
    <dbReference type="NCBI Taxonomy" id="187272"/>
    <lineage>
        <taxon>Bacteria</taxon>
        <taxon>Pseudomonadati</taxon>
        <taxon>Pseudomonadota</taxon>
        <taxon>Gammaproteobacteria</taxon>
        <taxon>Chromatiales</taxon>
        <taxon>Ectothiorhodospiraceae</taxon>
        <taxon>Alkalilimnicola</taxon>
    </lineage>
</organism>
<name>Q0AAQ4_ALKEH</name>
<dbReference type="NCBIfam" id="TIGR01994">
    <property type="entry name" value="SUF_scaf_2"/>
    <property type="match status" value="1"/>
</dbReference>
<evidence type="ECO:0000313" key="3">
    <source>
        <dbReference type="Proteomes" id="UP000001962"/>
    </source>
</evidence>
<keyword evidence="3" id="KW-1185">Reference proteome</keyword>
<gene>
    <name evidence="2" type="ordered locus">Mlg_0729</name>
</gene>
<dbReference type="GO" id="GO:0016226">
    <property type="term" value="P:iron-sulfur cluster assembly"/>
    <property type="evidence" value="ECO:0007669"/>
    <property type="project" value="InterPro"/>
</dbReference>
<protein>
    <submittedName>
        <fullName evidence="2">SUF system FeS assembly protein, NifU family</fullName>
    </submittedName>
</protein>
<dbReference type="Proteomes" id="UP000001962">
    <property type="component" value="Chromosome"/>
</dbReference>